<dbReference type="EMBL" id="BARU01036330">
    <property type="protein sequence ID" value="GAH89251.1"/>
    <property type="molecule type" value="Genomic_DNA"/>
</dbReference>
<proteinExistence type="inferred from homology"/>
<evidence type="ECO:0008006" key="3">
    <source>
        <dbReference type="Google" id="ProtNLM"/>
    </source>
</evidence>
<reference evidence="2" key="1">
    <citation type="journal article" date="2014" name="Front. Microbiol.">
        <title>High frequency of phylogenetically diverse reductive dehalogenase-homologous genes in deep subseafloor sedimentary metagenomes.</title>
        <authorList>
            <person name="Kawai M."/>
            <person name="Futagami T."/>
            <person name="Toyoda A."/>
            <person name="Takaki Y."/>
            <person name="Nishi S."/>
            <person name="Hori S."/>
            <person name="Arai W."/>
            <person name="Tsubouchi T."/>
            <person name="Morono Y."/>
            <person name="Uchiyama I."/>
            <person name="Ito T."/>
            <person name="Fujiyama A."/>
            <person name="Inagaki F."/>
            <person name="Takami H."/>
        </authorList>
    </citation>
    <scope>NUCLEOTIDE SEQUENCE</scope>
    <source>
        <strain evidence="2">Expedition CK06-06</strain>
    </source>
</reference>
<dbReference type="InterPro" id="IPR001602">
    <property type="entry name" value="UPF0047_YjbQ-like"/>
</dbReference>
<comment type="caution">
    <text evidence="2">The sequence shown here is derived from an EMBL/GenBank/DDBJ whole genome shotgun (WGS) entry which is preliminary data.</text>
</comment>
<dbReference type="PANTHER" id="PTHR30615:SF8">
    <property type="entry name" value="UPF0047 PROTEIN C4A8.02C"/>
    <property type="match status" value="1"/>
</dbReference>
<evidence type="ECO:0000256" key="1">
    <source>
        <dbReference type="ARBA" id="ARBA00005534"/>
    </source>
</evidence>
<dbReference type="Gene3D" id="2.60.120.460">
    <property type="entry name" value="YjbQ-like"/>
    <property type="match status" value="1"/>
</dbReference>
<dbReference type="Pfam" id="PF01894">
    <property type="entry name" value="YjbQ"/>
    <property type="match status" value="1"/>
</dbReference>
<dbReference type="AlphaFoldDB" id="X1J3F5"/>
<accession>X1J3F5</accession>
<dbReference type="InterPro" id="IPR035917">
    <property type="entry name" value="YjbQ-like_sf"/>
</dbReference>
<dbReference type="SUPFAM" id="SSF111038">
    <property type="entry name" value="YjbQ-like"/>
    <property type="match status" value="1"/>
</dbReference>
<name>X1J3F5_9ZZZZ</name>
<sequence>DGNGFSHVRASLVGASLNVPFSNGTLNLGTWQQIVFLDFDNRSRSRMVLLQFMGE</sequence>
<feature type="non-terminal residue" evidence="2">
    <location>
        <position position="1"/>
    </location>
</feature>
<comment type="similarity">
    <text evidence="1">Belongs to the UPF0047 family.</text>
</comment>
<protein>
    <recommendedName>
        <fullName evidence="3">Secondary thiamine-phosphate synthase enzyme</fullName>
    </recommendedName>
</protein>
<organism evidence="2">
    <name type="scientific">marine sediment metagenome</name>
    <dbReference type="NCBI Taxonomy" id="412755"/>
    <lineage>
        <taxon>unclassified sequences</taxon>
        <taxon>metagenomes</taxon>
        <taxon>ecological metagenomes</taxon>
    </lineage>
</organism>
<dbReference type="PANTHER" id="PTHR30615">
    <property type="entry name" value="UNCHARACTERIZED PROTEIN YJBQ-RELATED"/>
    <property type="match status" value="1"/>
</dbReference>
<gene>
    <name evidence="2" type="ORF">S03H2_56748</name>
</gene>
<evidence type="ECO:0000313" key="2">
    <source>
        <dbReference type="EMBL" id="GAH89251.1"/>
    </source>
</evidence>